<dbReference type="InterPro" id="IPR003607">
    <property type="entry name" value="HD/PDEase_dom"/>
</dbReference>
<dbReference type="Pfam" id="PF13023">
    <property type="entry name" value="HD_3"/>
    <property type="match status" value="1"/>
</dbReference>
<accession>A0A1G2F145</accession>
<feature type="domain" description="HD/PDEase" evidence="1">
    <location>
        <begin position="34"/>
        <end position="144"/>
    </location>
</feature>
<dbReference type="Gene3D" id="1.10.3210.10">
    <property type="entry name" value="Hypothetical protein af1432"/>
    <property type="match status" value="1"/>
</dbReference>
<dbReference type="SMART" id="SM00471">
    <property type="entry name" value="HDc"/>
    <property type="match status" value="1"/>
</dbReference>
<comment type="caution">
    <text evidence="2">The sequence shown here is derived from an EMBL/GenBank/DDBJ whole genome shotgun (WGS) entry which is preliminary data.</text>
</comment>
<evidence type="ECO:0000313" key="2">
    <source>
        <dbReference type="EMBL" id="OGZ31739.1"/>
    </source>
</evidence>
<sequence>MTRENKRLASFLFEVGTMRKLLRMHRQTLLTDDMSDNIASHSFRVAIIGWILAKKEMVNPYKTAIMCLLHDLGEIRSNDHNWVHKRYTKVFDKHIIKEQLGSLPFDDFHKLAKEYDERKSKEAIITKDADYLDQLLLLKEYDWQGNKEARVWLHGKGGEKTNAQLKKLKLRSSKELGQAIYKEIPSGWWNNLWTNKNRK</sequence>
<dbReference type="CDD" id="cd00077">
    <property type="entry name" value="HDc"/>
    <property type="match status" value="1"/>
</dbReference>
<organism evidence="2 3">
    <name type="scientific">Candidatus Niyogibacteria bacterium RIFCSPLOWO2_12_FULL_41_13</name>
    <dbReference type="NCBI Taxonomy" id="1801726"/>
    <lineage>
        <taxon>Bacteria</taxon>
        <taxon>Candidatus Niyogiibacteriota</taxon>
    </lineage>
</organism>
<evidence type="ECO:0000259" key="1">
    <source>
        <dbReference type="SMART" id="SM00471"/>
    </source>
</evidence>
<dbReference type="AlphaFoldDB" id="A0A1G2F145"/>
<proteinExistence type="predicted"/>
<name>A0A1G2F145_9BACT</name>
<gene>
    <name evidence="2" type="ORF">A3H02_01590</name>
</gene>
<protein>
    <recommendedName>
        <fullName evidence="1">HD/PDEase domain-containing protein</fullName>
    </recommendedName>
</protein>
<dbReference type="STRING" id="1801726.A3H02_01590"/>
<evidence type="ECO:0000313" key="3">
    <source>
        <dbReference type="Proteomes" id="UP000176787"/>
    </source>
</evidence>
<dbReference type="InterPro" id="IPR006674">
    <property type="entry name" value="HD_domain"/>
</dbReference>
<dbReference type="EMBL" id="MHMS01000022">
    <property type="protein sequence ID" value="OGZ31739.1"/>
    <property type="molecule type" value="Genomic_DNA"/>
</dbReference>
<dbReference type="SUPFAM" id="SSF109604">
    <property type="entry name" value="HD-domain/PDEase-like"/>
    <property type="match status" value="1"/>
</dbReference>
<dbReference type="Proteomes" id="UP000176787">
    <property type="component" value="Unassembled WGS sequence"/>
</dbReference>
<reference evidence="2 3" key="1">
    <citation type="journal article" date="2016" name="Nat. Commun.">
        <title>Thousands of microbial genomes shed light on interconnected biogeochemical processes in an aquifer system.</title>
        <authorList>
            <person name="Anantharaman K."/>
            <person name="Brown C.T."/>
            <person name="Hug L.A."/>
            <person name="Sharon I."/>
            <person name="Castelle C.J."/>
            <person name="Probst A.J."/>
            <person name="Thomas B.C."/>
            <person name="Singh A."/>
            <person name="Wilkins M.J."/>
            <person name="Karaoz U."/>
            <person name="Brodie E.L."/>
            <person name="Williams K.H."/>
            <person name="Hubbard S.S."/>
            <person name="Banfield J.F."/>
        </authorList>
    </citation>
    <scope>NUCLEOTIDE SEQUENCE [LARGE SCALE GENOMIC DNA]</scope>
</reference>